<dbReference type="Gene3D" id="3.40.50.1000">
    <property type="entry name" value="HAD superfamily/HAD-like"/>
    <property type="match status" value="1"/>
</dbReference>
<dbReference type="GO" id="GO:0005829">
    <property type="term" value="C:cytosol"/>
    <property type="evidence" value="ECO:0007669"/>
    <property type="project" value="TreeGrafter"/>
</dbReference>
<evidence type="ECO:0008006" key="3">
    <source>
        <dbReference type="Google" id="ProtNLM"/>
    </source>
</evidence>
<comment type="caution">
    <text evidence="1">The sequence shown here is derived from an EMBL/GenBank/DDBJ whole genome shotgun (WGS) entry which is preliminary data.</text>
</comment>
<dbReference type="InterPro" id="IPR041492">
    <property type="entry name" value="HAD_2"/>
</dbReference>
<protein>
    <recommendedName>
        <fullName evidence="3">Haloacid dehalogenase</fullName>
    </recommendedName>
</protein>
<dbReference type="SFLD" id="SFLDS00003">
    <property type="entry name" value="Haloacid_Dehalogenase"/>
    <property type="match status" value="1"/>
</dbReference>
<dbReference type="GO" id="GO:0008967">
    <property type="term" value="F:phosphoglycolate phosphatase activity"/>
    <property type="evidence" value="ECO:0007669"/>
    <property type="project" value="TreeGrafter"/>
</dbReference>
<dbReference type="Pfam" id="PF13419">
    <property type="entry name" value="HAD_2"/>
    <property type="match status" value="1"/>
</dbReference>
<dbReference type="AlphaFoldDB" id="A0A0S8GF78"/>
<evidence type="ECO:0000313" key="2">
    <source>
        <dbReference type="Proteomes" id="UP000051717"/>
    </source>
</evidence>
<dbReference type="EMBL" id="LJUI01000003">
    <property type="protein sequence ID" value="KPK71534.1"/>
    <property type="molecule type" value="Genomic_DNA"/>
</dbReference>
<dbReference type="PANTHER" id="PTHR43434">
    <property type="entry name" value="PHOSPHOGLYCOLATE PHOSPHATASE"/>
    <property type="match status" value="1"/>
</dbReference>
<dbReference type="GO" id="GO:0006281">
    <property type="term" value="P:DNA repair"/>
    <property type="evidence" value="ECO:0007669"/>
    <property type="project" value="TreeGrafter"/>
</dbReference>
<dbReference type="Proteomes" id="UP000051717">
    <property type="component" value="Unassembled WGS sequence"/>
</dbReference>
<dbReference type="InterPro" id="IPR050155">
    <property type="entry name" value="HAD-like_hydrolase_sf"/>
</dbReference>
<dbReference type="SUPFAM" id="SSF56784">
    <property type="entry name" value="HAD-like"/>
    <property type="match status" value="1"/>
</dbReference>
<dbReference type="InterPro" id="IPR023214">
    <property type="entry name" value="HAD_sf"/>
</dbReference>
<dbReference type="SFLD" id="SFLDG01129">
    <property type="entry name" value="C1.5:_HAD__Beta-PGM__Phosphata"/>
    <property type="match status" value="1"/>
</dbReference>
<name>A0A0S8GF78_UNCT6</name>
<dbReference type="InterPro" id="IPR036412">
    <property type="entry name" value="HAD-like_sf"/>
</dbReference>
<reference evidence="1 2" key="1">
    <citation type="journal article" date="2015" name="Microbiome">
        <title>Genomic resolution of linkages in carbon, nitrogen, and sulfur cycling among widespread estuary sediment bacteria.</title>
        <authorList>
            <person name="Baker B.J."/>
            <person name="Lazar C.S."/>
            <person name="Teske A.P."/>
            <person name="Dick G.J."/>
        </authorList>
    </citation>
    <scope>NUCLEOTIDE SEQUENCE [LARGE SCALE GENOMIC DNA]</scope>
    <source>
        <strain evidence="1">SM23_40</strain>
    </source>
</reference>
<dbReference type="Gene3D" id="1.10.150.240">
    <property type="entry name" value="Putative phosphatase, domain 2"/>
    <property type="match status" value="1"/>
</dbReference>
<sequence>MERRGLVIFDLDGTLFRTETVTVPAVEQTFRHLGLPVPSREEICSFFGRPVSAFHAWLRSLAPRHDQDAAVAAVDHLELELIPQTGELYPHVQQVLTTLRASVEQMALCTNGSWEYVWRVVAAHDLKRFFDAIRCRQSDRDTKPLMIRELLSQLKGRPAVVVGDRHDDIEAAHENGIRAIAATYGYGSPEELEQADAAAIAPSDISRLVARWTAPDAGESSEAAGPETAD</sequence>
<accession>A0A0S8GF78</accession>
<gene>
    <name evidence="1" type="ORF">AMJ82_00820</name>
</gene>
<dbReference type="PANTHER" id="PTHR43434:SF1">
    <property type="entry name" value="PHOSPHOGLYCOLATE PHOSPHATASE"/>
    <property type="match status" value="1"/>
</dbReference>
<proteinExistence type="predicted"/>
<evidence type="ECO:0000313" key="1">
    <source>
        <dbReference type="EMBL" id="KPK71534.1"/>
    </source>
</evidence>
<dbReference type="InterPro" id="IPR023198">
    <property type="entry name" value="PGP-like_dom2"/>
</dbReference>
<organism evidence="1 2">
    <name type="scientific">candidate division TA06 bacterium SM23_40</name>
    <dbReference type="NCBI Taxonomy" id="1703774"/>
    <lineage>
        <taxon>Bacteria</taxon>
        <taxon>Bacteria division TA06</taxon>
    </lineage>
</organism>